<feature type="transmembrane region" description="Helical" evidence="1">
    <location>
        <begin position="402"/>
        <end position="422"/>
    </location>
</feature>
<dbReference type="EMBL" id="JAOPKC010000008">
    <property type="protein sequence ID" value="MCU4718210.1"/>
    <property type="molecule type" value="Genomic_DNA"/>
</dbReference>
<keyword evidence="1" id="KW-1133">Transmembrane helix</keyword>
<feature type="transmembrane region" description="Helical" evidence="1">
    <location>
        <begin position="528"/>
        <end position="549"/>
    </location>
</feature>
<feature type="transmembrane region" description="Helical" evidence="1">
    <location>
        <begin position="211"/>
        <end position="231"/>
    </location>
</feature>
<keyword evidence="4" id="KW-1185">Reference proteome</keyword>
<reference evidence="3" key="1">
    <citation type="submission" date="2023-02" db="EMBL/GenBank/DDBJ databases">
        <title>Enrichment on poylsaccharides allowed isolation of novel metabolic and taxonomic groups of Haloarchaea.</title>
        <authorList>
            <person name="Sorokin D.Y."/>
            <person name="Elcheninov A.G."/>
            <person name="Khizhniak T.V."/>
            <person name="Kolganova T.V."/>
            <person name="Kublanov I.V."/>
        </authorList>
    </citation>
    <scope>NUCLEOTIDE SEQUENCE</scope>
    <source>
        <strain evidence="2 4">HArc-curdl5-1</strain>
        <strain evidence="3">HArc-curdl7</strain>
    </source>
</reference>
<feature type="transmembrane region" description="Helical" evidence="1">
    <location>
        <begin position="287"/>
        <end position="304"/>
    </location>
</feature>
<accession>A0AAE3ID42</accession>
<evidence type="ECO:0000313" key="4">
    <source>
        <dbReference type="Proteomes" id="UP001208186"/>
    </source>
</evidence>
<gene>
    <name evidence="3" type="ORF">OB914_05115</name>
    <name evidence="2" type="ORF">OB916_09060</name>
</gene>
<dbReference type="Proteomes" id="UP001209746">
    <property type="component" value="Unassembled WGS sequence"/>
</dbReference>
<protein>
    <recommendedName>
        <fullName evidence="6">DUF2206 domain-containing protein</fullName>
    </recommendedName>
</protein>
<evidence type="ECO:0008006" key="6">
    <source>
        <dbReference type="Google" id="ProtNLM"/>
    </source>
</evidence>
<feature type="transmembrane region" description="Helical" evidence="1">
    <location>
        <begin position="56"/>
        <end position="75"/>
    </location>
</feature>
<feature type="transmembrane region" description="Helical" evidence="1">
    <location>
        <begin position="183"/>
        <end position="204"/>
    </location>
</feature>
<proteinExistence type="predicted"/>
<evidence type="ECO:0000313" key="3">
    <source>
        <dbReference type="EMBL" id="MCU4726349.1"/>
    </source>
</evidence>
<evidence type="ECO:0000313" key="2">
    <source>
        <dbReference type="EMBL" id="MCU4718210.1"/>
    </source>
</evidence>
<evidence type="ECO:0000256" key="1">
    <source>
        <dbReference type="SAM" id="Phobius"/>
    </source>
</evidence>
<keyword evidence="1" id="KW-0472">Membrane</keyword>
<dbReference type="AlphaFoldDB" id="A0AAE3ID42"/>
<feature type="transmembrane region" description="Helical" evidence="1">
    <location>
        <begin position="476"/>
        <end position="494"/>
    </location>
</feature>
<feature type="transmembrane region" description="Helical" evidence="1">
    <location>
        <begin position="158"/>
        <end position="177"/>
    </location>
</feature>
<feature type="transmembrane region" description="Helical" evidence="1">
    <location>
        <begin position="626"/>
        <end position="651"/>
    </location>
</feature>
<name>A0AAE3ID42_9EURY</name>
<comment type="caution">
    <text evidence="3">The sequence shown here is derived from an EMBL/GenBank/DDBJ whole genome shotgun (WGS) entry which is preliminary data.</text>
</comment>
<feature type="transmembrane region" description="Helical" evidence="1">
    <location>
        <begin position="82"/>
        <end position="108"/>
    </location>
</feature>
<dbReference type="RefSeq" id="WP_315908969.1">
    <property type="nucleotide sequence ID" value="NZ_JAOPKC010000008.1"/>
</dbReference>
<evidence type="ECO:0000313" key="5">
    <source>
        <dbReference type="Proteomes" id="UP001209746"/>
    </source>
</evidence>
<feature type="transmembrane region" description="Helical" evidence="1">
    <location>
        <begin position="555"/>
        <end position="573"/>
    </location>
</feature>
<dbReference type="EMBL" id="JAOPKD010000003">
    <property type="protein sequence ID" value="MCU4726349.1"/>
    <property type="molecule type" value="Genomic_DNA"/>
</dbReference>
<feature type="transmembrane region" description="Helical" evidence="1">
    <location>
        <begin position="362"/>
        <end position="395"/>
    </location>
</feature>
<dbReference type="Proteomes" id="UP001208186">
    <property type="component" value="Unassembled WGS sequence"/>
</dbReference>
<organism evidence="3 5">
    <name type="scientific">Halapricum hydrolyticum</name>
    <dbReference type="NCBI Taxonomy" id="2979991"/>
    <lineage>
        <taxon>Archaea</taxon>
        <taxon>Methanobacteriati</taxon>
        <taxon>Methanobacteriota</taxon>
        <taxon>Stenosarchaea group</taxon>
        <taxon>Halobacteria</taxon>
        <taxon>Halobacteriales</taxon>
        <taxon>Haloarculaceae</taxon>
        <taxon>Halapricum</taxon>
    </lineage>
</organism>
<feature type="transmembrane region" description="Helical" evidence="1">
    <location>
        <begin position="332"/>
        <end position="350"/>
    </location>
</feature>
<keyword evidence="1" id="KW-0812">Transmembrane</keyword>
<feature type="transmembrane region" description="Helical" evidence="1">
    <location>
        <begin position="120"/>
        <end position="138"/>
    </location>
</feature>
<sequence>MSGASDVVERARAIRQRAWGRLLVVVALWTLALLAATAMQKAGVAASVFDALRVALSIPYAGLVPGVLVLALAGVSLGRAPVLVYAVVASTAVLSAVFAVASLVYGVWPWGVAPPLSEPFVMGGTIAVVALLGAAVAIRRPAISLPRMGGARAVRPSVAVVAVALPVLAAVGAAVLTVDGPNVSALVALVAIAAVPLVAVLARFNRLEQLLVSYAVALALLLQNTVMTEFLKSGDANYEYYFSNLALSAGYWDPALVVNKNAMLRLTVLHPVHAQLTGLPLELEYRLVHPFLFATVAIGLYAAYEQYFGRRTTLFSVLLFCYLHPFFTRYSLDTRTAFGLLGLLAIVVAATDSDLNYTGKAAVAVTAVFVVVTSFYGTAIILGGFLVVGVAYAVLFGVRESIRPAVSAATAILTVVLTHTWYSRFAGGEALEVIVGATAQVVGRILGGDVSLGESAAGAATAETFSLTYELIRVEFVVLTLLLGFGALFVALGYPPLNRLVPRPIASRLAVVRADVGQRHPVMADSGFYLAATFAALGVLLSGFAPTTILGIERSYMIAGAVLFPYVFVFFDATRTAIRESGSWLVHTVGGRADTRSRISVLGRFAPSEEIPGESDRRPAGDRRSAVFAVGVPVVLAILLLVNGGVVAATVTEERSTQPLLDRERTLDEGEPPEVFHLYAHYTPRTDVAGAGWLHDTRVDEVRVYGSEATDPYPSYFYYTDPSDKRPPGPFGALVRRNATSGAGYVFVDEYSSRTGAINYREGDQRFGNTRFIPFERTVIPDSARLYSAGQTAVYLDRGRNRTLTASEQHAGGQ</sequence>